<name>A0AAN9AI63_9CAEN</name>
<gene>
    <name evidence="6" type="ORF">V1264_021375</name>
</gene>
<reference evidence="6 7" key="1">
    <citation type="submission" date="2024-02" db="EMBL/GenBank/DDBJ databases">
        <title>Chromosome-scale genome assembly of the rough periwinkle Littorina saxatilis.</title>
        <authorList>
            <person name="De Jode A."/>
            <person name="Faria R."/>
            <person name="Formenti G."/>
            <person name="Sims Y."/>
            <person name="Smith T.P."/>
            <person name="Tracey A."/>
            <person name="Wood J.M.D."/>
            <person name="Zagrodzka Z.B."/>
            <person name="Johannesson K."/>
            <person name="Butlin R.K."/>
            <person name="Leder E.H."/>
        </authorList>
    </citation>
    <scope>NUCLEOTIDE SEQUENCE [LARGE SCALE GENOMIC DNA]</scope>
    <source>
        <strain evidence="6">Snail1</strain>
        <tissue evidence="6">Muscle</tissue>
    </source>
</reference>
<dbReference type="Pfam" id="PF00097">
    <property type="entry name" value="zf-C3HC4"/>
    <property type="match status" value="1"/>
</dbReference>
<dbReference type="EMBL" id="JBAMIC010004070">
    <property type="protein sequence ID" value="KAK7087306.1"/>
    <property type="molecule type" value="Genomic_DNA"/>
</dbReference>
<dbReference type="InterPro" id="IPR013083">
    <property type="entry name" value="Znf_RING/FYVE/PHD"/>
</dbReference>
<organism evidence="6 7">
    <name type="scientific">Littorina saxatilis</name>
    <dbReference type="NCBI Taxonomy" id="31220"/>
    <lineage>
        <taxon>Eukaryota</taxon>
        <taxon>Metazoa</taxon>
        <taxon>Spiralia</taxon>
        <taxon>Lophotrochozoa</taxon>
        <taxon>Mollusca</taxon>
        <taxon>Gastropoda</taxon>
        <taxon>Caenogastropoda</taxon>
        <taxon>Littorinimorpha</taxon>
        <taxon>Littorinoidea</taxon>
        <taxon>Littorinidae</taxon>
        <taxon>Littorina</taxon>
    </lineage>
</organism>
<dbReference type="PROSITE" id="PS00518">
    <property type="entry name" value="ZF_RING_1"/>
    <property type="match status" value="1"/>
</dbReference>
<dbReference type="Proteomes" id="UP001374579">
    <property type="component" value="Unassembled WGS sequence"/>
</dbReference>
<dbReference type="InterPro" id="IPR018957">
    <property type="entry name" value="Znf_C3HC4_RING-type"/>
</dbReference>
<evidence type="ECO:0000256" key="1">
    <source>
        <dbReference type="ARBA" id="ARBA00022723"/>
    </source>
</evidence>
<dbReference type="InterPro" id="IPR017907">
    <property type="entry name" value="Znf_RING_CS"/>
</dbReference>
<dbReference type="PANTHER" id="PTHR25462">
    <property type="entry name" value="BONUS, ISOFORM C-RELATED"/>
    <property type="match status" value="1"/>
</dbReference>
<protein>
    <recommendedName>
        <fullName evidence="5">RING-type domain-containing protein</fullName>
    </recommendedName>
</protein>
<dbReference type="GO" id="GO:0008270">
    <property type="term" value="F:zinc ion binding"/>
    <property type="evidence" value="ECO:0007669"/>
    <property type="project" value="UniProtKB-KW"/>
</dbReference>
<dbReference type="InterPro" id="IPR001841">
    <property type="entry name" value="Znf_RING"/>
</dbReference>
<proteinExistence type="predicted"/>
<evidence type="ECO:0000313" key="7">
    <source>
        <dbReference type="Proteomes" id="UP001374579"/>
    </source>
</evidence>
<comment type="caution">
    <text evidence="6">The sequence shown here is derived from an EMBL/GenBank/DDBJ whole genome shotgun (WGS) entry which is preliminary data.</text>
</comment>
<dbReference type="AlphaFoldDB" id="A0AAN9AI63"/>
<evidence type="ECO:0000259" key="5">
    <source>
        <dbReference type="PROSITE" id="PS50089"/>
    </source>
</evidence>
<feature type="domain" description="RING-type" evidence="5">
    <location>
        <begin position="10"/>
        <end position="52"/>
    </location>
</feature>
<accession>A0AAN9AI63</accession>
<keyword evidence="2 4" id="KW-0863">Zinc-finger</keyword>
<evidence type="ECO:0000256" key="3">
    <source>
        <dbReference type="ARBA" id="ARBA00022833"/>
    </source>
</evidence>
<dbReference type="PROSITE" id="PS50089">
    <property type="entry name" value="ZF_RING_2"/>
    <property type="match status" value="1"/>
</dbReference>
<evidence type="ECO:0000256" key="2">
    <source>
        <dbReference type="ARBA" id="ARBA00022771"/>
    </source>
</evidence>
<keyword evidence="1" id="KW-0479">Metal-binding</keyword>
<dbReference type="Gene3D" id="3.30.40.10">
    <property type="entry name" value="Zinc/RING finger domain, C3HC4 (zinc finger)"/>
    <property type="match status" value="1"/>
</dbReference>
<sequence length="378" mass="42441">MASAEEDLECGLCLNTYKSPKFLPCFHTFCEGCVEDLVKNTGNIPLKCPKCRQKFQLPSGGVSKLQTNFYLTPLLKPERCMLHRTETLRLYCTVCNKLFHPIPLQQSVTIREVFRCCEDTQLYVHAVCVDSCFNTVFVAYGASGTGGEGREVRRHRQNGELMLKSSETIRGRVCLGGLNGGWVRVEGKEFPAKDWFLDDFNPDGNKSAQRKYDVYHKGDARFVLRVHESGLCDLRSVTITDYTTTTDVKVCEVSAKTPIAMDVSKDGRLVAVLEEGQNHVMLYRHDNSEPHSIYRGQAEAFRPLDVCFYFIGEDERLVIADWLNDVLHVVKVGENCKLIGHVGVECPELVKPTALCADREGCLWIGCQGGRVLALSQQ</sequence>
<evidence type="ECO:0000256" key="4">
    <source>
        <dbReference type="PROSITE-ProRule" id="PRU00175"/>
    </source>
</evidence>
<keyword evidence="7" id="KW-1185">Reference proteome</keyword>
<dbReference type="SMART" id="SM00184">
    <property type="entry name" value="RING"/>
    <property type="match status" value="1"/>
</dbReference>
<evidence type="ECO:0000313" key="6">
    <source>
        <dbReference type="EMBL" id="KAK7087306.1"/>
    </source>
</evidence>
<dbReference type="PANTHER" id="PTHR25462:SF296">
    <property type="entry name" value="MEIOTIC P26, ISOFORM F"/>
    <property type="match status" value="1"/>
</dbReference>
<dbReference type="SUPFAM" id="SSF57850">
    <property type="entry name" value="RING/U-box"/>
    <property type="match status" value="1"/>
</dbReference>
<dbReference type="InterPro" id="IPR047153">
    <property type="entry name" value="TRIM45/56/19-like"/>
</dbReference>
<keyword evidence="3" id="KW-0862">Zinc</keyword>
<dbReference type="SUPFAM" id="SSF63829">
    <property type="entry name" value="Calcium-dependent phosphotriesterase"/>
    <property type="match status" value="1"/>
</dbReference>